<dbReference type="AlphaFoldDB" id="A0A4V5NF47"/>
<evidence type="ECO:0000313" key="3">
    <source>
        <dbReference type="Proteomes" id="UP000309340"/>
    </source>
</evidence>
<proteinExistence type="predicted"/>
<protein>
    <submittedName>
        <fullName evidence="2">Uncharacterized protein</fullName>
    </submittedName>
</protein>
<comment type="caution">
    <text evidence="2">The sequence shown here is derived from an EMBL/GenBank/DDBJ whole genome shotgun (WGS) entry which is preliminary data.</text>
</comment>
<dbReference type="STRING" id="329884.A0A4V5NF47"/>
<dbReference type="OrthoDB" id="438641at2759"/>
<accession>A0A4V5NF47</accession>
<evidence type="ECO:0000313" key="2">
    <source>
        <dbReference type="EMBL" id="TKA69479.1"/>
    </source>
</evidence>
<feature type="non-terminal residue" evidence="2">
    <location>
        <position position="216"/>
    </location>
</feature>
<dbReference type="EMBL" id="NAJQ01000446">
    <property type="protein sequence ID" value="TKA69479.1"/>
    <property type="molecule type" value="Genomic_DNA"/>
</dbReference>
<feature type="compositionally biased region" description="Low complexity" evidence="1">
    <location>
        <begin position="28"/>
        <end position="59"/>
    </location>
</feature>
<reference evidence="2 3" key="1">
    <citation type="submission" date="2017-03" db="EMBL/GenBank/DDBJ databases">
        <title>Genomes of endolithic fungi from Antarctica.</title>
        <authorList>
            <person name="Coleine C."/>
            <person name="Masonjones S."/>
            <person name="Stajich J.E."/>
        </authorList>
    </citation>
    <scope>NUCLEOTIDE SEQUENCE [LARGE SCALE GENOMIC DNA]</scope>
    <source>
        <strain evidence="2 3">CCFEE 5184</strain>
    </source>
</reference>
<name>A0A4V5NF47_9PEZI</name>
<feature type="region of interest" description="Disordered" evidence="1">
    <location>
        <begin position="28"/>
        <end position="105"/>
    </location>
</feature>
<evidence type="ECO:0000256" key="1">
    <source>
        <dbReference type="SAM" id="MobiDB-lite"/>
    </source>
</evidence>
<dbReference type="Proteomes" id="UP000309340">
    <property type="component" value="Unassembled WGS sequence"/>
</dbReference>
<gene>
    <name evidence="2" type="ORF">B0A55_08951</name>
</gene>
<organism evidence="2 3">
    <name type="scientific">Friedmanniomyces simplex</name>
    <dbReference type="NCBI Taxonomy" id="329884"/>
    <lineage>
        <taxon>Eukaryota</taxon>
        <taxon>Fungi</taxon>
        <taxon>Dikarya</taxon>
        <taxon>Ascomycota</taxon>
        <taxon>Pezizomycotina</taxon>
        <taxon>Dothideomycetes</taxon>
        <taxon>Dothideomycetidae</taxon>
        <taxon>Mycosphaerellales</taxon>
        <taxon>Teratosphaeriaceae</taxon>
        <taxon>Friedmanniomyces</taxon>
    </lineage>
</organism>
<keyword evidence="3" id="KW-1185">Reference proteome</keyword>
<sequence>MDTYQKPLEDVDAALKRLNATLASYKVASTTKPAPAATAPMKAPAPAATPANKANGNKTSIPATRPAPASKNGQQSNGHPRSAGRTAEPTGPGSNPAESPSDLPQVRPDLLWQEAMKLRFCDRSSRRTMMLGPDFPGMSGDQFAIDRQIDDIMMLQEHYLVDYPYLLPIRLLTAQKYLQLGYPDLAAGEAYKALLLCDAVRDPSDDYHQMAAPQLR</sequence>